<dbReference type="CDD" id="cd01836">
    <property type="entry name" value="FeeA_FeeB_like"/>
    <property type="match status" value="1"/>
</dbReference>
<dbReference type="Pfam" id="PF13472">
    <property type="entry name" value="Lipase_GDSL_2"/>
    <property type="match status" value="1"/>
</dbReference>
<dbReference type="PANTHER" id="PTHR30383">
    <property type="entry name" value="THIOESTERASE 1/PROTEASE 1/LYSOPHOSPHOLIPASE L1"/>
    <property type="match status" value="1"/>
</dbReference>
<keyword evidence="3" id="KW-0378">Hydrolase</keyword>
<dbReference type="InterPro" id="IPR051532">
    <property type="entry name" value="Ester_Hydrolysis_Enzymes"/>
</dbReference>
<dbReference type="InterPro" id="IPR013830">
    <property type="entry name" value="SGNH_hydro"/>
</dbReference>
<dbReference type="GO" id="GO:0004622">
    <property type="term" value="F:phosphatidylcholine lysophospholipase activity"/>
    <property type="evidence" value="ECO:0007669"/>
    <property type="project" value="TreeGrafter"/>
</dbReference>
<evidence type="ECO:0000256" key="1">
    <source>
        <dbReference type="SAM" id="Phobius"/>
    </source>
</evidence>
<accession>A0A7L8AIX0</accession>
<dbReference type="SUPFAM" id="SSF52266">
    <property type="entry name" value="SGNH hydrolase"/>
    <property type="match status" value="1"/>
</dbReference>
<feature type="domain" description="SGNH hydrolase-type esterase" evidence="2">
    <location>
        <begin position="56"/>
        <end position="239"/>
    </location>
</feature>
<evidence type="ECO:0000313" key="3">
    <source>
        <dbReference type="EMBL" id="QOD61930.1"/>
    </source>
</evidence>
<protein>
    <submittedName>
        <fullName evidence="3">SGNH/GDSL hydrolase family protein</fullName>
    </submittedName>
</protein>
<dbReference type="InterPro" id="IPR036514">
    <property type="entry name" value="SGNH_hydro_sf"/>
</dbReference>
<feature type="transmembrane region" description="Helical" evidence="1">
    <location>
        <begin position="5"/>
        <end position="23"/>
    </location>
</feature>
<reference evidence="3 4" key="1">
    <citation type="journal article" date="2016" name="Int. J. Syst. Evol. Microbiol.">
        <title>Polaribacter haliotis sp. nov., isolated from the gut of abalone Haliotis discus hannai.</title>
        <authorList>
            <person name="Kim Y.O."/>
            <person name="Park I.S."/>
            <person name="Park S."/>
            <person name="Nam B.H."/>
            <person name="Park J.M."/>
            <person name="Kim D.G."/>
            <person name="Yoon J.H."/>
        </authorList>
    </citation>
    <scope>NUCLEOTIDE SEQUENCE [LARGE SCALE GENOMIC DNA]</scope>
    <source>
        <strain evidence="3 4">KCTC 52418</strain>
    </source>
</reference>
<proteinExistence type="predicted"/>
<name>A0A7L8AIX0_9FLAO</name>
<dbReference type="KEGG" id="phal:H9I45_05670"/>
<dbReference type="Proteomes" id="UP000516764">
    <property type="component" value="Chromosome"/>
</dbReference>
<evidence type="ECO:0000313" key="4">
    <source>
        <dbReference type="Proteomes" id="UP000516764"/>
    </source>
</evidence>
<organism evidence="3 4">
    <name type="scientific">Polaribacter haliotis</name>
    <dbReference type="NCBI Taxonomy" id="1888915"/>
    <lineage>
        <taxon>Bacteria</taxon>
        <taxon>Pseudomonadati</taxon>
        <taxon>Bacteroidota</taxon>
        <taxon>Flavobacteriia</taxon>
        <taxon>Flavobacteriales</taxon>
        <taxon>Flavobacteriaceae</taxon>
    </lineage>
</organism>
<dbReference type="RefSeq" id="WP_088353111.1">
    <property type="nucleotide sequence ID" value="NZ_CP061813.1"/>
</dbReference>
<dbReference type="Gene3D" id="3.40.50.1110">
    <property type="entry name" value="SGNH hydrolase"/>
    <property type="match status" value="1"/>
</dbReference>
<dbReference type="AlphaFoldDB" id="A0A7L8AIX0"/>
<gene>
    <name evidence="3" type="ORF">H9I45_05670</name>
</gene>
<keyword evidence="1" id="KW-0812">Transmembrane</keyword>
<keyword evidence="1" id="KW-0472">Membrane</keyword>
<keyword evidence="4" id="KW-1185">Reference proteome</keyword>
<dbReference type="EMBL" id="CP061813">
    <property type="protein sequence ID" value="QOD61930.1"/>
    <property type="molecule type" value="Genomic_DNA"/>
</dbReference>
<sequence length="262" mass="30133">MNLKYIFGCIISFPLIPILLIQGKKIRKETPRLPEAIKPKGYLKTNSKKTLKIITIGESTIAGVGVDIHENGFTGALIKELSEKNNISVLWRVYAKSGYTTKQITKKLVPKIEETNADLIVIGLGGNDAFKLNSPIMFILNIEKLIKSIQKKFPRTPIYFTNMPPIKEFPAFTKTIKFVIGNLVEIFGERLRKKVKRKKRVFYNSEIVTLKSWSKKYNLKNDVAIYFSDGVHPSKLTYEIWGKDMAQFIMKKRAFKKWIRSK</sequence>
<evidence type="ECO:0000259" key="2">
    <source>
        <dbReference type="Pfam" id="PF13472"/>
    </source>
</evidence>
<keyword evidence="1" id="KW-1133">Transmembrane helix</keyword>
<dbReference type="PANTHER" id="PTHR30383:SF5">
    <property type="entry name" value="SGNH HYDROLASE-TYPE ESTERASE DOMAIN-CONTAINING PROTEIN"/>
    <property type="match status" value="1"/>
</dbReference>
<dbReference type="OrthoDB" id="2810666at2"/>